<evidence type="ECO:0000259" key="1">
    <source>
        <dbReference type="Pfam" id="PF07596"/>
    </source>
</evidence>
<dbReference type="PANTHER" id="PTHR30093">
    <property type="entry name" value="GENERAL SECRETION PATHWAY PROTEIN G"/>
    <property type="match status" value="1"/>
</dbReference>
<dbReference type="Pfam" id="PF07963">
    <property type="entry name" value="N_methyl"/>
    <property type="match status" value="1"/>
</dbReference>
<protein>
    <recommendedName>
        <fullName evidence="1">DUF1559 domain-containing protein</fullName>
    </recommendedName>
</protein>
<dbReference type="InterPro" id="IPR045584">
    <property type="entry name" value="Pilin-like"/>
</dbReference>
<dbReference type="OrthoDB" id="255848at2"/>
<dbReference type="EMBL" id="CP036426">
    <property type="protein sequence ID" value="QDV38101.1"/>
    <property type="molecule type" value="Genomic_DNA"/>
</dbReference>
<name>A0A518HB97_9BACT</name>
<gene>
    <name evidence="2" type="ORF">ElP_60500</name>
</gene>
<dbReference type="InterPro" id="IPR012902">
    <property type="entry name" value="N_methyl_site"/>
</dbReference>
<dbReference type="Pfam" id="PF07596">
    <property type="entry name" value="SBP_bac_10"/>
    <property type="match status" value="1"/>
</dbReference>
<evidence type="ECO:0000313" key="3">
    <source>
        <dbReference type="Proteomes" id="UP000317835"/>
    </source>
</evidence>
<dbReference type="Proteomes" id="UP000317835">
    <property type="component" value="Chromosome"/>
</dbReference>
<dbReference type="InterPro" id="IPR027558">
    <property type="entry name" value="Pre_pil_HX9DG_C"/>
</dbReference>
<dbReference type="AlphaFoldDB" id="A0A518HB97"/>
<dbReference type="InterPro" id="IPR011453">
    <property type="entry name" value="DUF1559"/>
</dbReference>
<organism evidence="2 3">
    <name type="scientific">Tautonia plasticadhaerens</name>
    <dbReference type="NCBI Taxonomy" id="2527974"/>
    <lineage>
        <taxon>Bacteria</taxon>
        <taxon>Pseudomonadati</taxon>
        <taxon>Planctomycetota</taxon>
        <taxon>Planctomycetia</taxon>
        <taxon>Isosphaerales</taxon>
        <taxon>Isosphaeraceae</taxon>
        <taxon>Tautonia</taxon>
    </lineage>
</organism>
<dbReference type="SUPFAM" id="SSF54523">
    <property type="entry name" value="Pili subunits"/>
    <property type="match status" value="1"/>
</dbReference>
<evidence type="ECO:0000313" key="2">
    <source>
        <dbReference type="EMBL" id="QDV38101.1"/>
    </source>
</evidence>
<reference evidence="2 3" key="1">
    <citation type="submission" date="2019-02" db="EMBL/GenBank/DDBJ databases">
        <title>Deep-cultivation of Planctomycetes and their phenomic and genomic characterization uncovers novel biology.</title>
        <authorList>
            <person name="Wiegand S."/>
            <person name="Jogler M."/>
            <person name="Boedeker C."/>
            <person name="Pinto D."/>
            <person name="Vollmers J."/>
            <person name="Rivas-Marin E."/>
            <person name="Kohn T."/>
            <person name="Peeters S.H."/>
            <person name="Heuer A."/>
            <person name="Rast P."/>
            <person name="Oberbeckmann S."/>
            <person name="Bunk B."/>
            <person name="Jeske O."/>
            <person name="Meyerdierks A."/>
            <person name="Storesund J.E."/>
            <person name="Kallscheuer N."/>
            <person name="Luecker S."/>
            <person name="Lage O.M."/>
            <person name="Pohl T."/>
            <person name="Merkel B.J."/>
            <person name="Hornburger P."/>
            <person name="Mueller R.-W."/>
            <person name="Bruemmer F."/>
            <person name="Labrenz M."/>
            <person name="Spormann A.M."/>
            <person name="Op den Camp H."/>
            <person name="Overmann J."/>
            <person name="Amann R."/>
            <person name="Jetten M.S.M."/>
            <person name="Mascher T."/>
            <person name="Medema M.H."/>
            <person name="Devos D.P."/>
            <person name="Kaster A.-K."/>
            <person name="Ovreas L."/>
            <person name="Rohde M."/>
            <person name="Galperin M.Y."/>
            <person name="Jogler C."/>
        </authorList>
    </citation>
    <scope>NUCLEOTIDE SEQUENCE [LARGE SCALE GENOMIC DNA]</scope>
    <source>
        <strain evidence="2 3">ElP</strain>
    </source>
</reference>
<keyword evidence="3" id="KW-1185">Reference proteome</keyword>
<dbReference type="NCBIfam" id="TIGR02532">
    <property type="entry name" value="IV_pilin_GFxxxE"/>
    <property type="match status" value="1"/>
</dbReference>
<dbReference type="NCBIfam" id="TIGR04294">
    <property type="entry name" value="pre_pil_HX9DG"/>
    <property type="match status" value="1"/>
</dbReference>
<dbReference type="PANTHER" id="PTHR30093:SF2">
    <property type="entry name" value="TYPE II SECRETION SYSTEM PROTEIN H"/>
    <property type="match status" value="1"/>
</dbReference>
<proteinExistence type="predicted"/>
<sequence>MNRTHRGRVARPGFTLIELLVVIAIIGVLIALLLPAVQSAREAARRAQCTNNLKQIALASMNYESAFGSLPPGNLNAPDPEGGLAWYTGVNSFAFILGFIEQGAMLSAYNYDLSMRASANVTAAATNFNAYWCPSDPEAAELIPVNDWYHGQALFPNFTQAARSYVANRGTFWMTDFRYNTLDPCYSTVTRTATGTIYDGSATKLSEIRDGTSNTFLYGEAAFGELWPASRKAWNRWWHSGWMEDAFFDTTVPINKGGPGKTPHDWHSTTAASSYHPGGANFAMADGSVRFIKDTINTWPLGDDGEPVGYSLRYCGSWPIYEQGNAVPGVYQALSTRKGGEVVSADQY</sequence>
<accession>A0A518HB97</accession>
<dbReference type="Gene3D" id="3.30.700.10">
    <property type="entry name" value="Glycoprotein, Type 4 Pilin"/>
    <property type="match status" value="1"/>
</dbReference>
<feature type="domain" description="DUF1559" evidence="1">
    <location>
        <begin position="38"/>
        <end position="297"/>
    </location>
</feature>
<dbReference type="RefSeq" id="WP_145279093.1">
    <property type="nucleotide sequence ID" value="NZ_CP036426.1"/>
</dbReference>
<dbReference type="KEGG" id="tpla:ElP_60500"/>